<name>A0ABN7LCC0_9BACT</name>
<gene>
    <name evidence="2" type="ORF">NSPZN2_150050</name>
</gene>
<keyword evidence="3" id="KW-1185">Reference proteome</keyword>
<dbReference type="InterPro" id="IPR036515">
    <property type="entry name" value="Transposase_17_sf"/>
</dbReference>
<sequence>MKYRKVLLDDTVTTIIQETAAEITTRFPIEMEAMGTDKNHLHLLCARIQSGSWSDGAVQRLRHGRSFAYSPQ</sequence>
<dbReference type="InterPro" id="IPR002686">
    <property type="entry name" value="Transposase_17"/>
</dbReference>
<reference evidence="2 3" key="1">
    <citation type="submission" date="2021-02" db="EMBL/GenBank/DDBJ databases">
        <authorList>
            <person name="Han P."/>
        </authorList>
    </citation>
    <scope>NUCLEOTIDE SEQUENCE [LARGE SCALE GENOMIC DNA]</scope>
    <source>
        <strain evidence="2">Candidatus Nitrospira sp. ZN2</strain>
    </source>
</reference>
<dbReference type="SUPFAM" id="SSF143422">
    <property type="entry name" value="Transposase IS200-like"/>
    <property type="match status" value="1"/>
</dbReference>
<accession>A0ABN7LCC0</accession>
<dbReference type="Pfam" id="PF01797">
    <property type="entry name" value="Y1_Tnp"/>
    <property type="match status" value="1"/>
</dbReference>
<comment type="caution">
    <text evidence="2">The sequence shown here is derived from an EMBL/GenBank/DDBJ whole genome shotgun (WGS) entry which is preliminary data.</text>
</comment>
<organism evidence="2 3">
    <name type="scientific">Nitrospira defluvii</name>
    <dbReference type="NCBI Taxonomy" id="330214"/>
    <lineage>
        <taxon>Bacteria</taxon>
        <taxon>Pseudomonadati</taxon>
        <taxon>Nitrospirota</taxon>
        <taxon>Nitrospiria</taxon>
        <taxon>Nitrospirales</taxon>
        <taxon>Nitrospiraceae</taxon>
        <taxon>Nitrospira</taxon>
    </lineage>
</organism>
<dbReference type="Gene3D" id="3.30.70.1290">
    <property type="entry name" value="Transposase IS200-like"/>
    <property type="match status" value="1"/>
</dbReference>
<dbReference type="Proteomes" id="UP000675880">
    <property type="component" value="Unassembled WGS sequence"/>
</dbReference>
<evidence type="ECO:0000313" key="2">
    <source>
        <dbReference type="EMBL" id="CAE6742537.1"/>
    </source>
</evidence>
<evidence type="ECO:0000313" key="3">
    <source>
        <dbReference type="Proteomes" id="UP000675880"/>
    </source>
</evidence>
<evidence type="ECO:0000259" key="1">
    <source>
        <dbReference type="Pfam" id="PF01797"/>
    </source>
</evidence>
<proteinExistence type="predicted"/>
<feature type="domain" description="Transposase IS200-like" evidence="1">
    <location>
        <begin position="2"/>
        <end position="47"/>
    </location>
</feature>
<dbReference type="RefSeq" id="WP_213042071.1">
    <property type="nucleotide sequence ID" value="NZ_CAJNBJ010000007.1"/>
</dbReference>
<dbReference type="EMBL" id="CAJNBJ010000007">
    <property type="protein sequence ID" value="CAE6742537.1"/>
    <property type="molecule type" value="Genomic_DNA"/>
</dbReference>
<protein>
    <recommendedName>
        <fullName evidence="1">Transposase IS200-like domain-containing protein</fullName>
    </recommendedName>
</protein>